<evidence type="ECO:0000313" key="6">
    <source>
        <dbReference type="Proteomes" id="UP000032866"/>
    </source>
</evidence>
<reference evidence="5 6" key="1">
    <citation type="journal article" date="2012" name="J. Bacteriol.">
        <title>Complete Genome Sequence of Burkholderia sp. Strain GG4, a Betaproteobacterium That Reduces 3-Oxo-N-Acylhomoserine Lactones and Produces Different N-Acylhomoserine Lactones.</title>
        <authorList>
            <person name="Hong K.W."/>
            <person name="Koh C.L."/>
            <person name="Sam C.K."/>
            <person name="Yin W.F."/>
            <person name="Chan K.G."/>
        </authorList>
    </citation>
    <scope>NUCLEOTIDE SEQUENCE [LARGE SCALE GENOMIC DNA]</scope>
    <source>
        <strain evidence="5 6">GG4</strain>
    </source>
</reference>
<accession>A0A9W3JW59</accession>
<dbReference type="PROSITE" id="PS50043">
    <property type="entry name" value="HTH_LUXR_2"/>
    <property type="match status" value="1"/>
</dbReference>
<dbReference type="SMART" id="SM00421">
    <property type="entry name" value="HTH_LUXR"/>
    <property type="match status" value="1"/>
</dbReference>
<feature type="domain" description="HTH luxR-type" evidence="3">
    <location>
        <begin position="134"/>
        <end position="199"/>
    </location>
</feature>
<dbReference type="SUPFAM" id="SSF52172">
    <property type="entry name" value="CheY-like"/>
    <property type="match status" value="1"/>
</dbReference>
<evidence type="ECO:0000256" key="2">
    <source>
        <dbReference type="PROSITE-ProRule" id="PRU00169"/>
    </source>
</evidence>
<feature type="modified residue" description="4-aspartylphosphate" evidence="2">
    <location>
        <position position="43"/>
    </location>
</feature>
<dbReference type="GO" id="GO:0003677">
    <property type="term" value="F:DNA binding"/>
    <property type="evidence" value="ECO:0007669"/>
    <property type="project" value="UniProtKB-KW"/>
</dbReference>
<dbReference type="AlphaFoldDB" id="A0A9W3JW59"/>
<dbReference type="PANTHER" id="PTHR43214">
    <property type="entry name" value="TWO-COMPONENT RESPONSE REGULATOR"/>
    <property type="match status" value="1"/>
</dbReference>
<dbReference type="Gene3D" id="1.10.10.10">
    <property type="entry name" value="Winged helix-like DNA-binding domain superfamily/Winged helix DNA-binding domain"/>
    <property type="match status" value="1"/>
</dbReference>
<gene>
    <name evidence="5" type="ORF">GEM_0022</name>
</gene>
<dbReference type="KEGG" id="bct:GEM_0022"/>
<dbReference type="InterPro" id="IPR036388">
    <property type="entry name" value="WH-like_DNA-bd_sf"/>
</dbReference>
<sequence length="201" mass="21923">MVLALIGSLTQWTQNFHIVHRCSNGAALLEALAAFPTDLAIVDYAMSRGDNPLDGFMLLRKLRDTMPGVRCVMFTAQTNPSVFASAIRLGVAGIVSKEDEVSEIVRACQFVRAGGTRYFSPAVRAIVEQAGATAYENQPELTQKELEVVRLFVSGHSLASIAKQLGRSVSTVSTQKYMAMQKLQADSNTCLIRYAYETGLI</sequence>
<dbReference type="InterPro" id="IPR011006">
    <property type="entry name" value="CheY-like_superfamily"/>
</dbReference>
<keyword evidence="2" id="KW-0597">Phosphoprotein</keyword>
<dbReference type="GO" id="GO:0000160">
    <property type="term" value="P:phosphorelay signal transduction system"/>
    <property type="evidence" value="ECO:0007669"/>
    <property type="project" value="InterPro"/>
</dbReference>
<dbReference type="InterPro" id="IPR001789">
    <property type="entry name" value="Sig_transdc_resp-reg_receiver"/>
</dbReference>
<keyword evidence="1" id="KW-0238">DNA-binding</keyword>
<evidence type="ECO:0000259" key="3">
    <source>
        <dbReference type="PROSITE" id="PS50043"/>
    </source>
</evidence>
<proteinExistence type="predicted"/>
<dbReference type="PANTHER" id="PTHR43214:SF17">
    <property type="entry name" value="TRANSCRIPTIONAL REGULATORY PROTEIN RCSB"/>
    <property type="match status" value="1"/>
</dbReference>
<evidence type="ECO:0000259" key="4">
    <source>
        <dbReference type="PROSITE" id="PS50110"/>
    </source>
</evidence>
<evidence type="ECO:0000313" key="5">
    <source>
        <dbReference type="EMBL" id="AFQ46483.1"/>
    </source>
</evidence>
<dbReference type="Pfam" id="PF00196">
    <property type="entry name" value="GerE"/>
    <property type="match status" value="1"/>
</dbReference>
<protein>
    <submittedName>
        <fullName evidence="5">Signal transduction response regulator</fullName>
    </submittedName>
</protein>
<dbReference type="PRINTS" id="PR00038">
    <property type="entry name" value="HTHLUXR"/>
</dbReference>
<name>A0A9W3JW59_BURCE</name>
<dbReference type="Proteomes" id="UP000032866">
    <property type="component" value="Chromosome 1"/>
</dbReference>
<evidence type="ECO:0000256" key="1">
    <source>
        <dbReference type="ARBA" id="ARBA00023125"/>
    </source>
</evidence>
<organism evidence="5 6">
    <name type="scientific">Burkholderia cepacia GG4</name>
    <dbReference type="NCBI Taxonomy" id="1009846"/>
    <lineage>
        <taxon>Bacteria</taxon>
        <taxon>Pseudomonadati</taxon>
        <taxon>Pseudomonadota</taxon>
        <taxon>Betaproteobacteria</taxon>
        <taxon>Burkholderiales</taxon>
        <taxon>Burkholderiaceae</taxon>
        <taxon>Burkholderia</taxon>
        <taxon>Burkholderia cepacia complex</taxon>
    </lineage>
</organism>
<dbReference type="InterPro" id="IPR000792">
    <property type="entry name" value="Tscrpt_reg_LuxR_C"/>
</dbReference>
<dbReference type="GO" id="GO:0006355">
    <property type="term" value="P:regulation of DNA-templated transcription"/>
    <property type="evidence" value="ECO:0007669"/>
    <property type="project" value="InterPro"/>
</dbReference>
<dbReference type="InterPro" id="IPR039420">
    <property type="entry name" value="WalR-like"/>
</dbReference>
<dbReference type="CDD" id="cd06170">
    <property type="entry name" value="LuxR_C_like"/>
    <property type="match status" value="1"/>
</dbReference>
<dbReference type="Gene3D" id="3.40.50.2300">
    <property type="match status" value="1"/>
</dbReference>
<dbReference type="Pfam" id="PF00072">
    <property type="entry name" value="Response_reg"/>
    <property type="match status" value="1"/>
</dbReference>
<feature type="domain" description="Response regulatory" evidence="4">
    <location>
        <begin position="1"/>
        <end position="112"/>
    </location>
</feature>
<dbReference type="PROSITE" id="PS50110">
    <property type="entry name" value="RESPONSE_REGULATORY"/>
    <property type="match status" value="1"/>
</dbReference>
<dbReference type="InterPro" id="IPR016032">
    <property type="entry name" value="Sig_transdc_resp-reg_C-effctor"/>
</dbReference>
<dbReference type="EMBL" id="CP003774">
    <property type="protein sequence ID" value="AFQ46483.1"/>
    <property type="molecule type" value="Genomic_DNA"/>
</dbReference>
<dbReference type="SUPFAM" id="SSF46894">
    <property type="entry name" value="C-terminal effector domain of the bipartite response regulators"/>
    <property type="match status" value="1"/>
</dbReference>